<evidence type="ECO:0000256" key="8">
    <source>
        <dbReference type="ARBA" id="ARBA00022989"/>
    </source>
</evidence>
<dbReference type="Bgee" id="ENSELUG00000021877">
    <property type="expression patterns" value="Expressed in spleen and 14 other cell types or tissues"/>
</dbReference>
<name>A0A3P9AKD9_ESOLU</name>
<feature type="signal peptide" evidence="13">
    <location>
        <begin position="1"/>
        <end position="28"/>
    </location>
</feature>
<dbReference type="GeneID" id="105028321"/>
<dbReference type="InterPro" id="IPR002126">
    <property type="entry name" value="Cadherin-like_dom"/>
</dbReference>
<keyword evidence="8" id="KW-1133">Transmembrane helix</keyword>
<dbReference type="FunFam" id="2.60.40.60:FF:000003">
    <property type="entry name" value="Protocadherin alpha 2"/>
    <property type="match status" value="1"/>
</dbReference>
<feature type="compositionally biased region" description="Polar residues" evidence="12">
    <location>
        <begin position="1185"/>
        <end position="1194"/>
    </location>
</feature>
<evidence type="ECO:0000256" key="11">
    <source>
        <dbReference type="PROSITE-ProRule" id="PRU00043"/>
    </source>
</evidence>
<evidence type="ECO:0000256" key="3">
    <source>
        <dbReference type="ARBA" id="ARBA00022692"/>
    </source>
</evidence>
<evidence type="ECO:0000256" key="2">
    <source>
        <dbReference type="ARBA" id="ARBA00022475"/>
    </source>
</evidence>
<feature type="chain" id="PRO_5044236862" description="Cadherin domain-containing protein" evidence="13">
    <location>
        <begin position="29"/>
        <end position="1194"/>
    </location>
</feature>
<evidence type="ECO:0000256" key="5">
    <source>
        <dbReference type="ARBA" id="ARBA00022737"/>
    </source>
</evidence>
<keyword evidence="4 13" id="KW-0732">Signal</keyword>
<keyword evidence="2" id="KW-1003">Cell membrane</keyword>
<dbReference type="Pfam" id="PF08266">
    <property type="entry name" value="Cadherin_2"/>
    <property type="match status" value="1"/>
</dbReference>
<dbReference type="OrthoDB" id="6252479at2759"/>
<evidence type="ECO:0000256" key="10">
    <source>
        <dbReference type="ARBA" id="ARBA00023180"/>
    </source>
</evidence>
<feature type="region of interest" description="Disordered" evidence="12">
    <location>
        <begin position="986"/>
        <end position="1038"/>
    </location>
</feature>
<dbReference type="SUPFAM" id="SSF49313">
    <property type="entry name" value="Cadherin-like"/>
    <property type="match status" value="6"/>
</dbReference>
<evidence type="ECO:0000256" key="7">
    <source>
        <dbReference type="ARBA" id="ARBA00022889"/>
    </source>
</evidence>
<feature type="compositionally biased region" description="Basic and acidic residues" evidence="12">
    <location>
        <begin position="931"/>
        <end position="943"/>
    </location>
</feature>
<feature type="domain" description="Cadherin" evidence="14">
    <location>
        <begin position="80"/>
        <end position="140"/>
    </location>
</feature>
<reference evidence="15" key="3">
    <citation type="submission" date="2025-08" db="UniProtKB">
        <authorList>
            <consortium name="Ensembl"/>
        </authorList>
    </citation>
    <scope>IDENTIFICATION</scope>
</reference>
<dbReference type="PANTHER" id="PTHR24028:SF42">
    <property type="entry name" value="PROTOCADHERIN-12"/>
    <property type="match status" value="1"/>
</dbReference>
<evidence type="ECO:0000256" key="6">
    <source>
        <dbReference type="ARBA" id="ARBA00022837"/>
    </source>
</evidence>
<feature type="domain" description="Cadherin" evidence="14">
    <location>
        <begin position="363"/>
        <end position="468"/>
    </location>
</feature>
<dbReference type="InterPro" id="IPR020894">
    <property type="entry name" value="Cadherin_CS"/>
</dbReference>
<feature type="domain" description="Cadherin" evidence="14">
    <location>
        <begin position="141"/>
        <end position="249"/>
    </location>
</feature>
<comment type="subcellular location">
    <subcellularLocation>
        <location evidence="1">Cell membrane</location>
        <topology evidence="1">Single-pass type I membrane protein</topology>
    </subcellularLocation>
</comment>
<evidence type="ECO:0000259" key="14">
    <source>
        <dbReference type="PROSITE" id="PS50268"/>
    </source>
</evidence>
<accession>A0A3P9AKD9</accession>
<keyword evidence="6 11" id="KW-0106">Calcium</keyword>
<keyword evidence="10" id="KW-0325">Glycoprotein</keyword>
<keyword evidence="5" id="KW-0677">Repeat</keyword>
<keyword evidence="9" id="KW-0472">Membrane</keyword>
<keyword evidence="16" id="KW-1185">Reference proteome</keyword>
<dbReference type="PRINTS" id="PR00205">
    <property type="entry name" value="CADHERIN"/>
</dbReference>
<dbReference type="FunCoup" id="A0A3P9AKD9">
    <property type="interactions" value="701"/>
</dbReference>
<dbReference type="GeneTree" id="ENSGT00940000160403"/>
<evidence type="ECO:0000256" key="9">
    <source>
        <dbReference type="ARBA" id="ARBA00023136"/>
    </source>
</evidence>
<dbReference type="InterPro" id="IPR015919">
    <property type="entry name" value="Cadherin-like_sf"/>
</dbReference>
<sequence length="1194" mass="130151">MLDWLVLSRKVMLVASLLVLCLGSVALSSDPDPLTVMYRVWEEQPVGTKVGRLVDDLRQRGETGALEDFQVVEHGKALPFSINARDGTVSTLGQLDREDLCRGSDLCELAFSVLYRKGGSIHFLRVRVEVMDLNDHSPTFSSSSQEVELSETAALRMRIPLDRAVDPDAGPNGLQTYSLSVNQHFALDVRSAADGPKQAELVVIKELDREVQSSFELTLLAWDKGNPPKSGSTLVRVNVLDSNDNSPLFEDSTPTVELAEDTAQGTVVIHLKATDPDQGVNGEVEYSLSRHAPPGVQKLFSVHPQSGAVTLKGPLDYEAKHSYEVDIQARDLGPNAIPTHCKLHIKLRDVNDNAPRIHVTWTPPDSPVATVLEGAPEDTFLALVMVSDADSGDNGNVHAQIQHRSGHFRLKRIHGDNYMIVTNGTLDREKVMEYNLTLLAQDHGNPPLSCVRHLVVHVMDVNDNAPVFSQTHYRASIKENNDVGFQVFKVEASDVDVELSGRVSYSIQESNELGTPTVSFSIHPTSGVVTAQQSLDYEMSPTYSFIVEAVDHGHPPLTSTAMVLIEIQDVNDNYPVIEEPITQNNIAIVSVPVNTEKGEIVTVLGEGAEEGSAYTATDRSAQNALMGFLATTIKAKDPDSGLNGRLSFTITDGNPTGLFRLDDTTGQLFVNATNATELIGKTFTVDIAVSDSGSPRLVTELSLQVTFINLQDHQRNSASGDRVQLSFPMLMAICLGTCCLLLLLTAALVTTFCRPAKRDNHAYNCRTAESSYARHPRRPQKNIGKADIQLVPVLRGRREDPPEDGHEAQPLSPTPLVVEEHIDGQYSQANSISSTICTQAYPEGGATLPVSYTKTLRKPGCIELSGTLPRTPATPYRTLRRARNPSSSSALSQTSTLRRHGNAEHQAAPDVEETEPSSPVSQVATLRRSKHTDTRGGREAEEHRRMLRNLVRLSMAAFGENCIELSAASPEVQQVSQLLSLLREGQLQPRPNFRGNKYPQRPGRSGAQDADWLSTKDSGHGESEAGDMDWDTGRDSPIDPLLEEGYNNLLNNPDDFFADIEDTAWMARLSLPLTADYHDNVFVPNGPPSPEAHCPLDTLDSTSFSTFGKTPEKDGPLGGALLSEVNTLFNMLLTQKGDSQPLPSPDVLYRLSAAYRRSLGLDGAAAPVGAPNIPRNPGTPEKRSPQGQSFNQCP</sequence>
<evidence type="ECO:0000256" key="13">
    <source>
        <dbReference type="SAM" id="SignalP"/>
    </source>
</evidence>
<evidence type="ECO:0000313" key="16">
    <source>
        <dbReference type="Proteomes" id="UP000265140"/>
    </source>
</evidence>
<dbReference type="RefSeq" id="XP_010899277.2">
    <property type="nucleotide sequence ID" value="XM_010900975.4"/>
</dbReference>
<dbReference type="AlphaFoldDB" id="A0A3P9AKD9"/>
<feature type="domain" description="Cadherin" evidence="14">
    <location>
        <begin position="250"/>
        <end position="357"/>
    </location>
</feature>
<evidence type="ECO:0000256" key="1">
    <source>
        <dbReference type="ARBA" id="ARBA00004251"/>
    </source>
</evidence>
<dbReference type="GO" id="GO:0005886">
    <property type="term" value="C:plasma membrane"/>
    <property type="evidence" value="ECO:0007669"/>
    <property type="project" value="UniProtKB-SubCell"/>
</dbReference>
<protein>
    <recommendedName>
        <fullName evidence="14">Cadherin domain-containing protein</fullName>
    </recommendedName>
</protein>
<feature type="domain" description="Cadherin" evidence="14">
    <location>
        <begin position="469"/>
        <end position="577"/>
    </location>
</feature>
<evidence type="ECO:0000256" key="12">
    <source>
        <dbReference type="SAM" id="MobiDB-lite"/>
    </source>
</evidence>
<dbReference type="GO" id="GO:0005509">
    <property type="term" value="F:calcium ion binding"/>
    <property type="evidence" value="ECO:0007669"/>
    <property type="project" value="UniProtKB-UniRule"/>
</dbReference>
<dbReference type="FunFam" id="2.60.40.60:FF:000020">
    <property type="entry name" value="Dachsous cadherin-related 1b"/>
    <property type="match status" value="1"/>
</dbReference>
<dbReference type="Pfam" id="PF00028">
    <property type="entry name" value="Cadherin"/>
    <property type="match status" value="5"/>
</dbReference>
<dbReference type="Gene3D" id="2.60.40.60">
    <property type="entry name" value="Cadherins"/>
    <property type="match status" value="6"/>
</dbReference>
<organism evidence="15 16">
    <name type="scientific">Esox lucius</name>
    <name type="common">Northern pike</name>
    <dbReference type="NCBI Taxonomy" id="8010"/>
    <lineage>
        <taxon>Eukaryota</taxon>
        <taxon>Metazoa</taxon>
        <taxon>Chordata</taxon>
        <taxon>Craniata</taxon>
        <taxon>Vertebrata</taxon>
        <taxon>Euteleostomi</taxon>
        <taxon>Actinopterygii</taxon>
        <taxon>Neopterygii</taxon>
        <taxon>Teleostei</taxon>
        <taxon>Protacanthopterygii</taxon>
        <taxon>Esociformes</taxon>
        <taxon>Esocidae</taxon>
        <taxon>Esox</taxon>
    </lineage>
</organism>
<feature type="compositionally biased region" description="Low complexity" evidence="12">
    <location>
        <begin position="886"/>
        <end position="896"/>
    </location>
</feature>
<dbReference type="Proteomes" id="UP000265140">
    <property type="component" value="Chromosome 4"/>
</dbReference>
<dbReference type="GO" id="GO:0009653">
    <property type="term" value="P:anatomical structure morphogenesis"/>
    <property type="evidence" value="ECO:0007669"/>
    <property type="project" value="UniProtKB-ARBA"/>
</dbReference>
<keyword evidence="7" id="KW-0130">Cell adhesion</keyword>
<dbReference type="PANTHER" id="PTHR24028">
    <property type="entry name" value="CADHERIN-87A"/>
    <property type="match status" value="1"/>
</dbReference>
<reference evidence="16" key="1">
    <citation type="journal article" date="2014" name="PLoS ONE">
        <title>The genome and linkage map of the northern pike (Esox lucius): conserved synteny revealed between the salmonid sister group and the Neoteleostei.</title>
        <authorList>
            <person name="Rondeau E.B."/>
            <person name="Minkley D.R."/>
            <person name="Leong J.S."/>
            <person name="Messmer A.M."/>
            <person name="Jantzen J.R."/>
            <person name="von Schalburg K.R."/>
            <person name="Lemon C."/>
            <person name="Bird N.H."/>
            <person name="Koop B.F."/>
        </authorList>
    </citation>
    <scope>NUCLEOTIDE SEQUENCE</scope>
</reference>
<dbReference type="GO" id="GO:0007156">
    <property type="term" value="P:homophilic cell adhesion via plasma membrane adhesion molecules"/>
    <property type="evidence" value="ECO:0007669"/>
    <property type="project" value="InterPro"/>
</dbReference>
<keyword evidence="3" id="KW-0812">Transmembrane</keyword>
<dbReference type="InterPro" id="IPR013164">
    <property type="entry name" value="Cadherin_N"/>
</dbReference>
<dbReference type="InParanoid" id="A0A3P9AKD9"/>
<feature type="region of interest" description="Disordered" evidence="12">
    <location>
        <begin position="1163"/>
        <end position="1194"/>
    </location>
</feature>
<proteinExistence type="predicted"/>
<evidence type="ECO:0000313" key="15">
    <source>
        <dbReference type="Ensembl" id="ENSELUP00000041150.2"/>
    </source>
</evidence>
<feature type="region of interest" description="Disordered" evidence="12">
    <location>
        <begin position="864"/>
        <end position="943"/>
    </location>
</feature>
<dbReference type="FunFam" id="2.60.40.60:FF:000007">
    <property type="entry name" value="Protocadherin alpha 2"/>
    <property type="match status" value="1"/>
</dbReference>
<dbReference type="SMART" id="SM00112">
    <property type="entry name" value="CA"/>
    <property type="match status" value="6"/>
</dbReference>
<dbReference type="InterPro" id="IPR050174">
    <property type="entry name" value="Protocadherin/Cadherin-CA"/>
</dbReference>
<feature type="domain" description="Cadherin" evidence="14">
    <location>
        <begin position="622"/>
        <end position="730"/>
    </location>
</feature>
<gene>
    <name evidence="15" type="primary">PCDH12</name>
</gene>
<dbReference type="FunFam" id="2.60.40.60:FF:000002">
    <property type="entry name" value="Protocadherin alpha 2"/>
    <property type="match status" value="1"/>
</dbReference>
<dbReference type="CDD" id="cd11304">
    <property type="entry name" value="Cadherin_repeat"/>
    <property type="match status" value="6"/>
</dbReference>
<dbReference type="Ensembl" id="ENSELUT00000034072.3">
    <property type="protein sequence ID" value="ENSELUP00000041150.2"/>
    <property type="gene ID" value="ENSELUG00000021877.3"/>
</dbReference>
<dbReference type="OMA" id="ALFMSIC"/>
<dbReference type="PROSITE" id="PS00232">
    <property type="entry name" value="CADHERIN_1"/>
    <property type="match status" value="3"/>
</dbReference>
<reference evidence="15" key="4">
    <citation type="submission" date="2025-09" db="UniProtKB">
        <authorList>
            <consortium name="Ensembl"/>
        </authorList>
    </citation>
    <scope>IDENTIFICATION</scope>
</reference>
<dbReference type="PROSITE" id="PS50268">
    <property type="entry name" value="CADHERIN_2"/>
    <property type="match status" value="6"/>
</dbReference>
<evidence type="ECO:0000256" key="4">
    <source>
        <dbReference type="ARBA" id="ARBA00022729"/>
    </source>
</evidence>
<reference evidence="15" key="2">
    <citation type="submission" date="2020-02" db="EMBL/GenBank/DDBJ databases">
        <title>Esox lucius (northern pike) genome, fEsoLuc1, primary haplotype.</title>
        <authorList>
            <person name="Myers G."/>
            <person name="Karagic N."/>
            <person name="Meyer A."/>
            <person name="Pippel M."/>
            <person name="Reichard M."/>
            <person name="Winkler S."/>
            <person name="Tracey A."/>
            <person name="Sims Y."/>
            <person name="Howe K."/>
            <person name="Rhie A."/>
            <person name="Formenti G."/>
            <person name="Durbin R."/>
            <person name="Fedrigo O."/>
            <person name="Jarvis E.D."/>
        </authorList>
    </citation>
    <scope>NUCLEOTIDE SEQUENCE [LARGE SCALE GENOMIC DNA]</scope>
</reference>